<keyword evidence="5 8" id="KW-1133">Transmembrane helix</keyword>
<keyword evidence="3 8" id="KW-0812">Transmembrane</keyword>
<evidence type="ECO:0000256" key="6">
    <source>
        <dbReference type="ARBA" id="ARBA00023136"/>
    </source>
</evidence>
<dbReference type="SUPFAM" id="SSF144091">
    <property type="entry name" value="Rhomboid-like"/>
    <property type="match status" value="1"/>
</dbReference>
<keyword evidence="6 8" id="KW-0472">Membrane</keyword>
<organism evidence="10 11">
    <name type="scientific">Chondromyces crocatus</name>
    <dbReference type="NCBI Taxonomy" id="52"/>
    <lineage>
        <taxon>Bacteria</taxon>
        <taxon>Pseudomonadati</taxon>
        <taxon>Myxococcota</taxon>
        <taxon>Polyangia</taxon>
        <taxon>Polyangiales</taxon>
        <taxon>Polyangiaceae</taxon>
        <taxon>Chondromyces</taxon>
    </lineage>
</organism>
<feature type="transmembrane region" description="Helical" evidence="8">
    <location>
        <begin position="75"/>
        <end position="92"/>
    </location>
</feature>
<dbReference type="Proteomes" id="UP000067626">
    <property type="component" value="Chromosome"/>
</dbReference>
<dbReference type="InterPro" id="IPR050925">
    <property type="entry name" value="Rhomboid_protease_S54"/>
</dbReference>
<dbReference type="GO" id="GO:0004252">
    <property type="term" value="F:serine-type endopeptidase activity"/>
    <property type="evidence" value="ECO:0007669"/>
    <property type="project" value="InterPro"/>
</dbReference>
<feature type="transmembrane region" description="Helical" evidence="8">
    <location>
        <begin position="104"/>
        <end position="122"/>
    </location>
</feature>
<evidence type="ECO:0000256" key="1">
    <source>
        <dbReference type="ARBA" id="ARBA00004141"/>
    </source>
</evidence>
<protein>
    <submittedName>
        <fullName evidence="10">Peptidase S54</fullName>
    </submittedName>
</protein>
<evidence type="ECO:0000259" key="9">
    <source>
        <dbReference type="Pfam" id="PF01694"/>
    </source>
</evidence>
<evidence type="ECO:0000256" key="7">
    <source>
        <dbReference type="SAM" id="MobiDB-lite"/>
    </source>
</evidence>
<keyword evidence="4" id="KW-0378">Hydrolase</keyword>
<dbReference type="GO" id="GO:0016020">
    <property type="term" value="C:membrane"/>
    <property type="evidence" value="ECO:0007669"/>
    <property type="project" value="UniProtKB-SubCell"/>
</dbReference>
<dbReference type="InterPro" id="IPR035952">
    <property type="entry name" value="Rhomboid-like_sf"/>
</dbReference>
<feature type="transmembrane region" description="Helical" evidence="8">
    <location>
        <begin position="155"/>
        <end position="178"/>
    </location>
</feature>
<gene>
    <name evidence="10" type="ORF">CMC5_022040</name>
</gene>
<dbReference type="Gene3D" id="1.20.1540.10">
    <property type="entry name" value="Rhomboid-like"/>
    <property type="match status" value="1"/>
</dbReference>
<proteinExistence type="inferred from homology"/>
<keyword evidence="11" id="KW-1185">Reference proteome</keyword>
<evidence type="ECO:0000256" key="5">
    <source>
        <dbReference type="ARBA" id="ARBA00022989"/>
    </source>
</evidence>
<feature type="domain" description="Peptidase S54 rhomboid" evidence="9">
    <location>
        <begin position="64"/>
        <end position="207"/>
    </location>
</feature>
<feature type="transmembrane region" description="Helical" evidence="8">
    <location>
        <begin position="128"/>
        <end position="148"/>
    </location>
</feature>
<feature type="transmembrane region" description="Helical" evidence="8">
    <location>
        <begin position="184"/>
        <end position="207"/>
    </location>
</feature>
<name>A0A0K1EBY0_CHOCO</name>
<evidence type="ECO:0000313" key="11">
    <source>
        <dbReference type="Proteomes" id="UP000067626"/>
    </source>
</evidence>
<dbReference type="InterPro" id="IPR022764">
    <property type="entry name" value="Peptidase_S54_rhomboid_dom"/>
</dbReference>
<dbReference type="PATRIC" id="fig|52.7.peg.2373"/>
<dbReference type="RefSeq" id="WP_050430349.1">
    <property type="nucleotide sequence ID" value="NZ_CP012159.1"/>
</dbReference>
<evidence type="ECO:0000256" key="8">
    <source>
        <dbReference type="SAM" id="Phobius"/>
    </source>
</evidence>
<reference evidence="10 11" key="1">
    <citation type="submission" date="2015-07" db="EMBL/GenBank/DDBJ databases">
        <title>Genome analysis of myxobacterium Chondromyces crocatus Cm c5 reveals a high potential for natural compound synthesis and the genetic basis for the loss of fruiting body formation.</title>
        <authorList>
            <person name="Zaburannyi N."/>
            <person name="Bunk B."/>
            <person name="Maier J."/>
            <person name="Overmann J."/>
            <person name="Mueller R."/>
        </authorList>
    </citation>
    <scope>NUCLEOTIDE SEQUENCE [LARGE SCALE GENOMIC DNA]</scope>
    <source>
        <strain evidence="10 11">Cm c5</strain>
    </source>
</reference>
<evidence type="ECO:0000256" key="4">
    <source>
        <dbReference type="ARBA" id="ARBA00022801"/>
    </source>
</evidence>
<dbReference type="STRING" id="52.CMC5_022040"/>
<comment type="subcellular location">
    <subcellularLocation>
        <location evidence="1">Membrane</location>
        <topology evidence="1">Multi-pass membrane protein</topology>
    </subcellularLocation>
</comment>
<dbReference type="KEGG" id="ccro:CMC5_022040"/>
<dbReference type="EMBL" id="CP012159">
    <property type="protein sequence ID" value="AKT38063.1"/>
    <property type="molecule type" value="Genomic_DNA"/>
</dbReference>
<dbReference type="Pfam" id="PF01694">
    <property type="entry name" value="Rhomboid"/>
    <property type="match status" value="1"/>
</dbReference>
<dbReference type="AlphaFoldDB" id="A0A0K1EBY0"/>
<accession>A0A0K1EBY0</accession>
<dbReference type="PANTHER" id="PTHR43731:SF14">
    <property type="entry name" value="PRESENILIN-ASSOCIATED RHOMBOID-LIKE PROTEIN, MITOCHONDRIAL"/>
    <property type="match status" value="1"/>
</dbReference>
<dbReference type="OrthoDB" id="9813074at2"/>
<comment type="similarity">
    <text evidence="2">Belongs to the peptidase S54 family.</text>
</comment>
<evidence type="ECO:0000256" key="3">
    <source>
        <dbReference type="ARBA" id="ARBA00022692"/>
    </source>
</evidence>
<sequence>MLPVRDHLPSRRTPVVTYALIALNILTFVWMRALITAGYPPQRLLTEYGLVPLRLLQTPLDASWTVLTSMFMHDPSGWLHLGGNMLFLWIFGDNVEDALGRGRYLAFYLLAGLGAAAAQFFIDPASHIPMVGASGAISGVLAAYGSLYPRAPVTVFFGLFFELPAWIVILEYFAANLFNALGAIGLRGGGVAFFAHLGGFVAGLFLIRGFMIGRSRRKSPDWPKKRSSSRRPPPNGWGRMPPSGSRPPARRWPFP</sequence>
<feature type="region of interest" description="Disordered" evidence="7">
    <location>
        <begin position="216"/>
        <end position="255"/>
    </location>
</feature>
<evidence type="ECO:0000256" key="2">
    <source>
        <dbReference type="ARBA" id="ARBA00009045"/>
    </source>
</evidence>
<feature type="transmembrane region" description="Helical" evidence="8">
    <location>
        <begin position="15"/>
        <end position="35"/>
    </location>
</feature>
<evidence type="ECO:0000313" key="10">
    <source>
        <dbReference type="EMBL" id="AKT38063.1"/>
    </source>
</evidence>
<dbReference type="PANTHER" id="PTHR43731">
    <property type="entry name" value="RHOMBOID PROTEASE"/>
    <property type="match status" value="1"/>
</dbReference>